<evidence type="ECO:0000256" key="2">
    <source>
        <dbReference type="ARBA" id="ARBA00004442"/>
    </source>
</evidence>
<dbReference type="SMART" id="SM00710">
    <property type="entry name" value="PbH1"/>
    <property type="match status" value="19"/>
</dbReference>
<keyword evidence="9" id="KW-0812">Transmembrane</keyword>
<dbReference type="PATRIC" id="fig|47311.3.peg.275"/>
<gene>
    <name evidence="11" type="primary">omcB</name>
    <name evidence="11" type="ORF">MBCUT_02510</name>
</gene>
<dbReference type="Gene3D" id="2.60.40.3080">
    <property type="match status" value="1"/>
</dbReference>
<dbReference type="OrthoDB" id="76596at2157"/>
<feature type="domain" description="DUF11" evidence="10">
    <location>
        <begin position="1231"/>
        <end position="1337"/>
    </location>
</feature>
<dbReference type="InterPro" id="IPR012332">
    <property type="entry name" value="Autotransporter_pectin_lyase_C"/>
</dbReference>
<proteinExistence type="predicted"/>
<feature type="domain" description="DUF11" evidence="10">
    <location>
        <begin position="1475"/>
        <end position="1585"/>
    </location>
</feature>
<dbReference type="InterPro" id="IPR011050">
    <property type="entry name" value="Pectin_lyase_fold/virulence"/>
</dbReference>
<accession>A0A166F742</accession>
<evidence type="ECO:0000256" key="3">
    <source>
        <dbReference type="ARBA" id="ARBA00004613"/>
    </source>
</evidence>
<protein>
    <submittedName>
        <fullName evidence="11">Large cysteine-rich periplasmic protein OmcB</fullName>
    </submittedName>
</protein>
<keyword evidence="4" id="KW-0964">Secreted</keyword>
<feature type="region of interest" description="Disordered" evidence="8">
    <location>
        <begin position="1897"/>
        <end position="1916"/>
    </location>
</feature>
<dbReference type="RefSeq" id="WP_067257792.1">
    <property type="nucleotide sequence ID" value="NZ_LWMW01000044.1"/>
</dbReference>
<keyword evidence="7" id="KW-0998">Cell outer membrane</keyword>
<dbReference type="Pfam" id="PF02415">
    <property type="entry name" value="Chlam_PMP"/>
    <property type="match status" value="3"/>
</dbReference>
<dbReference type="InterPro" id="IPR047589">
    <property type="entry name" value="DUF11_rpt"/>
</dbReference>
<dbReference type="PANTHER" id="PTHR11319">
    <property type="entry name" value="G PROTEIN-COUPLED RECEPTOR-RELATED"/>
    <property type="match status" value="1"/>
</dbReference>
<dbReference type="InterPro" id="IPR001434">
    <property type="entry name" value="OmcB-like_DUF11"/>
</dbReference>
<comment type="caution">
    <text evidence="11">The sequence shown here is derived from an EMBL/GenBank/DDBJ whole genome shotgun (WGS) entry which is preliminary data.</text>
</comment>
<comment type="subcellular location">
    <subcellularLocation>
        <location evidence="1">Cell envelope</location>
    </subcellularLocation>
    <subcellularLocation>
        <location evidence="2">Cell outer membrane</location>
    </subcellularLocation>
    <subcellularLocation>
        <location evidence="3">Secreted</location>
    </subcellularLocation>
</comment>
<dbReference type="STRING" id="47311.MBCUT_02510"/>
<evidence type="ECO:0000256" key="6">
    <source>
        <dbReference type="ARBA" id="ARBA00023136"/>
    </source>
</evidence>
<evidence type="ECO:0000256" key="4">
    <source>
        <dbReference type="ARBA" id="ARBA00022525"/>
    </source>
</evidence>
<evidence type="ECO:0000259" key="10">
    <source>
        <dbReference type="Pfam" id="PF01345"/>
    </source>
</evidence>
<dbReference type="GO" id="GO:0005576">
    <property type="term" value="C:extracellular region"/>
    <property type="evidence" value="ECO:0007669"/>
    <property type="project" value="UniProtKB-SubCell"/>
</dbReference>
<keyword evidence="5" id="KW-0732">Signal</keyword>
<organism evidence="11 12">
    <name type="scientific">Methanobrevibacter cuticularis</name>
    <dbReference type="NCBI Taxonomy" id="47311"/>
    <lineage>
        <taxon>Archaea</taxon>
        <taxon>Methanobacteriati</taxon>
        <taxon>Methanobacteriota</taxon>
        <taxon>Methanomada group</taxon>
        <taxon>Methanobacteria</taxon>
        <taxon>Methanobacteriales</taxon>
        <taxon>Methanobacteriaceae</taxon>
        <taxon>Methanobrevibacter</taxon>
    </lineage>
</organism>
<keyword evidence="6 9" id="KW-0472">Membrane</keyword>
<feature type="domain" description="DUF11" evidence="10">
    <location>
        <begin position="1106"/>
        <end position="1223"/>
    </location>
</feature>
<sequence length="1950" mass="202862">MKYKKIVLFTIIVMFLVVYSLSTISATDQNINNSSTISSGINSTGDGDTLTLQEGIYNKSGDYGITIDKNITIQGNASTNQVIIDARKQNRIFTIGNNLNVTFINLTFTNGNSVSGGAIYNQNTGTLLTFINCTFNNNTGTGSGGGGAVYNTGANMSITSSNFTNNTAFRGGAVYNTGANMTINNSNFTNNTFNSIGGAVYNTGANMSITSSNFTNNTVTSTGGAVTNTGANMTINNSNFINNTAGVGGAVHNNGRTMSITSSNFINNKALEYGSVVYNGNGGVTVSITSSSFTNNTANTGGAVVNQGGNIAIINSSFTNNTANIGGAVSNGGGTVSITNSSFTNNNATRGGAVQNIGTMSITSSSFTNNNATNGGAVSSESGTVSITSSNFTNNNATNGGAVSSESGTVSITSSSFTNNTANIGGAVYNYGTMNITSSSFTNNNATNGGAVSSEGGTVSITSSNFTNNTGTGSSGGAVYNTGANMTINNSNFTNNTATSTGGAVFNGGTVSITSSSFTNNTANIGGAVYNGGTMSITSSSFTNNTAGARGGAVYNYGTMNITSSNFTNNKAATSNGGYGGAVANGGGTMNISDSSFTNNSLIISLTSSLGGGAVFNDGTMNITSSNFTNNTVGTRGGAVYNYGTMNITSSNFTNNKAAREGGAVYNTGANMNITNSNFTNNTATSTGGAVYNTGANMNITNSNFTNNNATATNGNGGAVYNTGANMSITSSNFTNNTAFRGGAVYNTGANMTINNSNFTNNTANYGGGVFTSGINSVIVDSNFTGNSHAVGLATTNFTLSGNRIVNNAVGIQFILNNLNYNISGLNNTNTITDNLYAVAISGNNTNYAVRDSFGYNDNGGFIFTNGANGNRLTGNFTGYTRPSDSDGGVAIFFNASSINNEVYNSTISNSDFGVIFNGTNNNLTGSTILNNLEGIVVLNVAGNRINYNRILNNTNKTGFDMVNLETTTDASLNWWGNNTPAVESVNDLGSWFVMELSADIFKTIVNDTYNRTIGNVNLSYQFVLYNNVSKTTSSSSYGDLPYFIVNITWKDNTNTTINSTTGDARNSYSDSVQLNYTNGFSIEAIGDNKDIILYLGPDINGTVNLTVTKTANVTGVVINGQEVTYTITVTNNGPANATNVIVYEDLSGNFILVSADTNNVGLYDNATGIWAIGNLDLGETATMILTVRVNATTNGNRVNLTNNITVTTDDDNLGDDTANATITIDPGVNLTVTKTVNVTGNVVNGQTISYNITVTNNGPNNATNVKVNELLPSALVYLNHTASLNYNPSTGVWNIGNLANGDSISLIIVVRVNGTGNIGNSVNVTSTEENINNETNGTNITENITVVPGVNLTVTKTVNVTGNIVNGQTISYNITVTNNGPNNATNVKVNELLPSALVYLNHTIGANYDPSTGVWNIGNLANGDSISLIIVVRVNGTGNIGNSVNVTSTEENINNETNGTNITENITVVPGVNLTVTKTVNVTGNVVNGQTISYNITVTNNGPNNATNVKVNELLPSALVYLNHTAGAGTYDPNTGVWNIGNLNNGNSISLIITVHVNGTGNIGNSINVTSNEENINNETNNTNITKNITVVGAVNLTVTKVVNVTGTVTNGQTINYNITVTNNGPDNATNVIVNEVLPSALIYINHTAGVGSYDPSTGVWNIGNLNNGNSISLIITVRINGTGTISNGVNVTSNEENINNETNDTNIAENITVVKGNVVIDINVPDAYIGDTVNVVVKLTDQFGNVLAHTTVIVVIDGKSMTLTSDKNGNIVIPTLVTKKTTLGTVSFQGNDNYNSAVANDSGVNKKHYIIVTFEVIEHKDGSITITAKAIDDLGKPVKDYPISFYLDGKLMGSDKTNNKGITTLYIPTNKISDGKHLITVVAISNNKYDGDSASDNYVKNTTENPSDNSTTKTNGLVVMKKTGIPIISVLILLLISAFGIYRRKDKK</sequence>
<keyword evidence="12" id="KW-1185">Reference proteome</keyword>
<dbReference type="Pfam" id="PF01345">
    <property type="entry name" value="DUF11"/>
    <property type="match status" value="5"/>
</dbReference>
<dbReference type="PANTHER" id="PTHR11319:SF35">
    <property type="entry name" value="OUTER MEMBRANE PROTEIN PMPC-RELATED"/>
    <property type="match status" value="1"/>
</dbReference>
<dbReference type="NCBIfam" id="TIGR01451">
    <property type="entry name" value="B_ant_repeat"/>
    <property type="match status" value="5"/>
</dbReference>
<dbReference type="Proteomes" id="UP000077275">
    <property type="component" value="Unassembled WGS sequence"/>
</dbReference>
<dbReference type="InterPro" id="IPR003368">
    <property type="entry name" value="POMP_repeat"/>
</dbReference>
<name>A0A166F742_9EURY</name>
<evidence type="ECO:0000256" key="9">
    <source>
        <dbReference type="SAM" id="Phobius"/>
    </source>
</evidence>
<reference evidence="11 12" key="1">
    <citation type="submission" date="2016-04" db="EMBL/GenBank/DDBJ databases">
        <title>Genome sequence of Methanobrevibacter cuticularis DSM 11139.</title>
        <authorList>
            <person name="Poehlein A."/>
            <person name="Seedorf H."/>
            <person name="Daniel R."/>
        </authorList>
    </citation>
    <scope>NUCLEOTIDE SEQUENCE [LARGE SCALE GENOMIC DNA]</scope>
    <source>
        <strain evidence="11 12">DSM 11139</strain>
    </source>
</reference>
<dbReference type="Gene3D" id="2.160.20.20">
    <property type="match status" value="1"/>
</dbReference>
<feature type="domain" description="DUF11" evidence="10">
    <location>
        <begin position="1598"/>
        <end position="1707"/>
    </location>
</feature>
<dbReference type="SUPFAM" id="SSF51126">
    <property type="entry name" value="Pectin lyase-like"/>
    <property type="match status" value="4"/>
</dbReference>
<evidence type="ECO:0000256" key="7">
    <source>
        <dbReference type="ARBA" id="ARBA00023237"/>
    </source>
</evidence>
<feature type="transmembrane region" description="Helical" evidence="9">
    <location>
        <begin position="1925"/>
        <end position="1944"/>
    </location>
</feature>
<dbReference type="EMBL" id="LWMW01000044">
    <property type="protein sequence ID" value="KZX17383.1"/>
    <property type="molecule type" value="Genomic_DNA"/>
</dbReference>
<evidence type="ECO:0000313" key="12">
    <source>
        <dbReference type="Proteomes" id="UP000077275"/>
    </source>
</evidence>
<dbReference type="InterPro" id="IPR006626">
    <property type="entry name" value="PbH1"/>
</dbReference>
<feature type="domain" description="DUF11" evidence="10">
    <location>
        <begin position="1353"/>
        <end position="1459"/>
    </location>
</feature>
<keyword evidence="9" id="KW-1133">Transmembrane helix</keyword>
<evidence type="ECO:0000313" key="11">
    <source>
        <dbReference type="EMBL" id="KZX17383.1"/>
    </source>
</evidence>
<evidence type="ECO:0000256" key="1">
    <source>
        <dbReference type="ARBA" id="ARBA00004196"/>
    </source>
</evidence>
<dbReference type="Gene3D" id="2.60.40.1170">
    <property type="entry name" value="Mu homology domain, subdomain B"/>
    <property type="match status" value="2"/>
</dbReference>
<evidence type="ECO:0000256" key="8">
    <source>
        <dbReference type="SAM" id="MobiDB-lite"/>
    </source>
</evidence>
<evidence type="ECO:0000256" key="5">
    <source>
        <dbReference type="ARBA" id="ARBA00022729"/>
    </source>
</evidence>